<feature type="repeat" description="TPR" evidence="3">
    <location>
        <begin position="254"/>
        <end position="287"/>
    </location>
</feature>
<dbReference type="Gene3D" id="1.25.40.10">
    <property type="entry name" value="Tetratricopeptide repeat domain"/>
    <property type="match status" value="3"/>
</dbReference>
<evidence type="ECO:0000313" key="6">
    <source>
        <dbReference type="Proteomes" id="UP000268857"/>
    </source>
</evidence>
<dbReference type="EMBL" id="RSCJ01000003">
    <property type="protein sequence ID" value="RUR85144.1"/>
    <property type="molecule type" value="Genomic_DNA"/>
</dbReference>
<feature type="repeat" description="TPR" evidence="3">
    <location>
        <begin position="390"/>
        <end position="423"/>
    </location>
</feature>
<evidence type="ECO:0000313" key="5">
    <source>
        <dbReference type="EMBL" id="RUR85144.1"/>
    </source>
</evidence>
<dbReference type="SUPFAM" id="SSF48452">
    <property type="entry name" value="TPR-like"/>
    <property type="match status" value="1"/>
</dbReference>
<accession>A0A433NP59</accession>
<dbReference type="STRING" id="211165.GCA_000317285_03208"/>
<proteinExistence type="predicted"/>
<dbReference type="PANTHER" id="PTHR44858">
    <property type="entry name" value="TETRATRICOPEPTIDE REPEAT PROTEIN 6"/>
    <property type="match status" value="1"/>
</dbReference>
<dbReference type="SUPFAM" id="SSF50494">
    <property type="entry name" value="Trypsin-like serine proteases"/>
    <property type="match status" value="1"/>
</dbReference>
<dbReference type="InterPro" id="IPR011990">
    <property type="entry name" value="TPR-like_helical_dom_sf"/>
</dbReference>
<evidence type="ECO:0000256" key="1">
    <source>
        <dbReference type="ARBA" id="ARBA00022737"/>
    </source>
</evidence>
<sequence>MKYYSSIAAVLFGAAVVVIQPQFSVALSPKQVSDIARQFTIRIDGVGIGSGIIFERKGNTYFVLTNRHVIEEPGRYEIQTPDGDRYPIYYSTQLPGLDLAVLQFTSQKNYTTANFGNSDQLTEGMTVYAVGWAQIPGLDQPSYQFTRGYIRSRLQQPDQGYALVYDNEAIPGMSGGPLLDENGLVVGINGRATEPDVSTKTVLRLGIPSNTFVATRGNLRAPTTPQQQTTAQKPTTTQKPTIRTTQSGKQQRSAESLISSGGAKAQKRDYQGAIAAYEQALRMNPNHPDAYFQRAVAYYDLKNYQAAYEDLNQVVRLTPNSPIAYMNRGLTQDLLQRNQEALKDYSKAISLNPDYAAAYLNRGALKNELQDYQGGIADLNKAINLKPDYALAYLNRGDSYIALKDYKRAIADLDEAIRLQPNSALAHTRRGFAYRQLQEYNKAALDYNIAIGIQPDYASAYFGRAFVRRRLQDDQGALADYSKIISLTPDFAEAYYNRGLIYLNLGNNKEALLDFQKAADLYKQQGKTQYYQDAIQKIRELQSKGKVDTVHNVKIKF</sequence>
<organism evidence="5 6">
    <name type="scientific">Chlorogloeopsis fritschii PCC 6912</name>
    <dbReference type="NCBI Taxonomy" id="211165"/>
    <lineage>
        <taxon>Bacteria</taxon>
        <taxon>Bacillati</taxon>
        <taxon>Cyanobacteriota</taxon>
        <taxon>Cyanophyceae</taxon>
        <taxon>Nostocales</taxon>
        <taxon>Chlorogloeopsidaceae</taxon>
        <taxon>Chlorogloeopsis</taxon>
    </lineage>
</organism>
<feature type="repeat" description="TPR" evidence="3">
    <location>
        <begin position="322"/>
        <end position="355"/>
    </location>
</feature>
<feature type="compositionally biased region" description="Low complexity" evidence="4">
    <location>
        <begin position="220"/>
        <end position="246"/>
    </location>
</feature>
<dbReference type="PROSITE" id="PS50293">
    <property type="entry name" value="TPR_REGION"/>
    <property type="match status" value="2"/>
</dbReference>
<protein>
    <submittedName>
        <fullName evidence="5">Uncharacterized protein</fullName>
    </submittedName>
</protein>
<dbReference type="PANTHER" id="PTHR44858:SF1">
    <property type="entry name" value="UDP-N-ACETYLGLUCOSAMINE--PEPTIDE N-ACETYLGLUCOSAMINYLTRANSFERASE SPINDLY-RELATED"/>
    <property type="match status" value="1"/>
</dbReference>
<dbReference type="Proteomes" id="UP000268857">
    <property type="component" value="Unassembled WGS sequence"/>
</dbReference>
<keyword evidence="6" id="KW-1185">Reference proteome</keyword>
<feature type="compositionally biased region" description="Polar residues" evidence="4">
    <location>
        <begin position="247"/>
        <end position="259"/>
    </location>
</feature>
<dbReference type="SMART" id="SM00028">
    <property type="entry name" value="TPR"/>
    <property type="match status" value="8"/>
</dbReference>
<gene>
    <name evidence="5" type="ORF">PCC6912_12600</name>
</gene>
<comment type="caution">
    <text evidence="5">The sequence shown here is derived from an EMBL/GenBank/DDBJ whole genome shotgun (WGS) entry which is preliminary data.</text>
</comment>
<dbReference type="InterPro" id="IPR019734">
    <property type="entry name" value="TPR_rpt"/>
</dbReference>
<keyword evidence="1" id="KW-0677">Repeat</keyword>
<feature type="repeat" description="TPR" evidence="3">
    <location>
        <begin position="356"/>
        <end position="389"/>
    </location>
</feature>
<feature type="repeat" description="TPR" evidence="3">
    <location>
        <begin position="288"/>
        <end position="321"/>
    </location>
</feature>
<dbReference type="InterPro" id="IPR050498">
    <property type="entry name" value="Ycf3"/>
</dbReference>
<dbReference type="PROSITE" id="PS50005">
    <property type="entry name" value="TPR"/>
    <property type="match status" value="7"/>
</dbReference>
<dbReference type="RefSeq" id="WP_016872506.1">
    <property type="nucleotide sequence ID" value="NZ_AJLN01000085.1"/>
</dbReference>
<dbReference type="GO" id="GO:0009279">
    <property type="term" value="C:cell outer membrane"/>
    <property type="evidence" value="ECO:0007669"/>
    <property type="project" value="TreeGrafter"/>
</dbReference>
<dbReference type="Pfam" id="PF13371">
    <property type="entry name" value="TPR_9"/>
    <property type="match status" value="1"/>
</dbReference>
<evidence type="ECO:0000256" key="3">
    <source>
        <dbReference type="PROSITE-ProRule" id="PRU00339"/>
    </source>
</evidence>
<feature type="region of interest" description="Disordered" evidence="4">
    <location>
        <begin position="218"/>
        <end position="264"/>
    </location>
</feature>
<dbReference type="AlphaFoldDB" id="A0A433NP59"/>
<dbReference type="Pfam" id="PF13365">
    <property type="entry name" value="Trypsin_2"/>
    <property type="match status" value="1"/>
</dbReference>
<reference evidence="5 6" key="1">
    <citation type="journal article" date="2019" name="Genome Biol. Evol.">
        <title>Day and night: Metabolic profiles and evolutionary relationships of six axenic non-marine cyanobacteria.</title>
        <authorList>
            <person name="Will S.E."/>
            <person name="Henke P."/>
            <person name="Boedeker C."/>
            <person name="Huang S."/>
            <person name="Brinkmann H."/>
            <person name="Rohde M."/>
            <person name="Jarek M."/>
            <person name="Friedl T."/>
            <person name="Seufert S."/>
            <person name="Schumacher M."/>
            <person name="Overmann J."/>
            <person name="Neumann-Schaal M."/>
            <person name="Petersen J."/>
        </authorList>
    </citation>
    <scope>NUCLEOTIDE SEQUENCE [LARGE SCALE GENOMIC DNA]</scope>
    <source>
        <strain evidence="5 6">PCC 6912</strain>
    </source>
</reference>
<dbReference type="InterPro" id="IPR009003">
    <property type="entry name" value="Peptidase_S1_PA"/>
</dbReference>
<evidence type="ECO:0000256" key="2">
    <source>
        <dbReference type="ARBA" id="ARBA00022803"/>
    </source>
</evidence>
<name>A0A433NP59_CHLFR</name>
<dbReference type="GO" id="GO:0046813">
    <property type="term" value="P:receptor-mediated virion attachment to host cell"/>
    <property type="evidence" value="ECO:0007669"/>
    <property type="project" value="TreeGrafter"/>
</dbReference>
<keyword evidence="2 3" id="KW-0802">TPR repeat</keyword>
<feature type="repeat" description="TPR" evidence="3">
    <location>
        <begin position="492"/>
        <end position="525"/>
    </location>
</feature>
<evidence type="ECO:0000256" key="4">
    <source>
        <dbReference type="SAM" id="MobiDB-lite"/>
    </source>
</evidence>
<dbReference type="Gene3D" id="2.40.10.120">
    <property type="match status" value="1"/>
</dbReference>
<dbReference type="OrthoDB" id="9815040at2"/>
<dbReference type="Pfam" id="PF13414">
    <property type="entry name" value="TPR_11"/>
    <property type="match status" value="3"/>
</dbReference>
<feature type="repeat" description="TPR" evidence="3">
    <location>
        <begin position="424"/>
        <end position="457"/>
    </location>
</feature>